<proteinExistence type="inferred from homology"/>
<dbReference type="CDD" id="cd13578">
    <property type="entry name" value="PBP2_Bug27"/>
    <property type="match status" value="1"/>
</dbReference>
<dbReference type="Gene3D" id="3.40.190.10">
    <property type="entry name" value="Periplasmic binding protein-like II"/>
    <property type="match status" value="1"/>
</dbReference>
<keyword evidence="4" id="KW-1185">Reference proteome</keyword>
<sequence length="322" mass="32832">MRCFTAMALITGALASASFHDAHAAYPDRPIRLVLGYAPGGSIDAVARTIAPKLGKALGQSVVLEYKAGAAGVIGARAVAGSEPDGYTLHLVESATLVILPSLQDVGYEPVKSFTPIGTVASAGMLLAANLKVPAKTLGDLTKLMKSSPGEYSYATSGVGSVGHVGMEMLQIQQGLQSVHVAYKGGGPAMTDVIGGQVPLIVSSLAPAIPQIKAGAIHPLAITSAKRSSALPDVPTVAEQGLPGFDASAWYALVGPAGLPADVVKKVNAASAKVTQDPAVRKSLQDQGLEPVGDDASALAERIDGDLRKWKSVIDKAGISLK</sequence>
<evidence type="ECO:0000313" key="3">
    <source>
        <dbReference type="EMBL" id="ARP96104.1"/>
    </source>
</evidence>
<dbReference type="EMBL" id="CP021111">
    <property type="protein sequence ID" value="ARP96104.1"/>
    <property type="molecule type" value="Genomic_DNA"/>
</dbReference>
<dbReference type="AlphaFoldDB" id="A0A1W6ZH12"/>
<reference evidence="3 4" key="1">
    <citation type="submission" date="2017-05" db="EMBL/GenBank/DDBJ databases">
        <title>Complete and WGS of Bordetella genogroups.</title>
        <authorList>
            <person name="Spilker T."/>
            <person name="LiPuma J."/>
        </authorList>
    </citation>
    <scope>NUCLEOTIDE SEQUENCE [LARGE SCALE GENOMIC DNA]</scope>
    <source>
        <strain evidence="3 4">AU7206</strain>
    </source>
</reference>
<accession>A0A1W6ZH12</accession>
<dbReference type="InterPro" id="IPR005064">
    <property type="entry name" value="BUG"/>
</dbReference>
<gene>
    <name evidence="3" type="ORF">CAL15_18020</name>
</gene>
<dbReference type="STRING" id="463040.CAL15_18020"/>
<name>A0A1W6ZH12_9BORD</name>
<dbReference type="SUPFAM" id="SSF53850">
    <property type="entry name" value="Periplasmic binding protein-like II"/>
    <property type="match status" value="1"/>
</dbReference>
<feature type="signal peptide" evidence="2">
    <location>
        <begin position="1"/>
        <end position="24"/>
    </location>
</feature>
<dbReference type="InterPro" id="IPR042100">
    <property type="entry name" value="Bug_dom1"/>
</dbReference>
<comment type="similarity">
    <text evidence="1">Belongs to the UPF0065 (bug) family.</text>
</comment>
<evidence type="ECO:0000256" key="1">
    <source>
        <dbReference type="ARBA" id="ARBA00006987"/>
    </source>
</evidence>
<evidence type="ECO:0000256" key="2">
    <source>
        <dbReference type="SAM" id="SignalP"/>
    </source>
</evidence>
<organism evidence="3 4">
    <name type="scientific">Bordetella genomosp. 13</name>
    <dbReference type="NCBI Taxonomy" id="463040"/>
    <lineage>
        <taxon>Bacteria</taxon>
        <taxon>Pseudomonadati</taxon>
        <taxon>Pseudomonadota</taxon>
        <taxon>Betaproteobacteria</taxon>
        <taxon>Burkholderiales</taxon>
        <taxon>Alcaligenaceae</taxon>
        <taxon>Bordetella</taxon>
    </lineage>
</organism>
<dbReference type="Gene3D" id="3.40.190.150">
    <property type="entry name" value="Bordetella uptake gene, domain 1"/>
    <property type="match status" value="1"/>
</dbReference>
<dbReference type="Proteomes" id="UP000194161">
    <property type="component" value="Chromosome"/>
</dbReference>
<evidence type="ECO:0000313" key="4">
    <source>
        <dbReference type="Proteomes" id="UP000194161"/>
    </source>
</evidence>
<protein>
    <recommendedName>
        <fullName evidence="5">ABC transporter substrate-binding protein</fullName>
    </recommendedName>
</protein>
<dbReference type="Pfam" id="PF03401">
    <property type="entry name" value="TctC"/>
    <property type="match status" value="1"/>
</dbReference>
<dbReference type="PIRSF" id="PIRSF017082">
    <property type="entry name" value="YflP"/>
    <property type="match status" value="1"/>
</dbReference>
<dbReference type="KEGG" id="bgm:CAL15_18020"/>
<evidence type="ECO:0008006" key="5">
    <source>
        <dbReference type="Google" id="ProtNLM"/>
    </source>
</evidence>
<dbReference type="PANTHER" id="PTHR42928:SF5">
    <property type="entry name" value="BLR1237 PROTEIN"/>
    <property type="match status" value="1"/>
</dbReference>
<dbReference type="PANTHER" id="PTHR42928">
    <property type="entry name" value="TRICARBOXYLATE-BINDING PROTEIN"/>
    <property type="match status" value="1"/>
</dbReference>
<keyword evidence="2" id="KW-0732">Signal</keyword>
<feature type="chain" id="PRO_5013094469" description="ABC transporter substrate-binding protein" evidence="2">
    <location>
        <begin position="25"/>
        <end position="322"/>
    </location>
</feature>